<name>A0A5P6PEM9_9BRAD</name>
<dbReference type="AlphaFoldDB" id="A0A5P6PEM9"/>
<dbReference type="OrthoDB" id="8265915at2"/>
<organism evidence="2 3">
    <name type="scientific">Bradyrhizobium betae</name>
    <dbReference type="NCBI Taxonomy" id="244734"/>
    <lineage>
        <taxon>Bacteria</taxon>
        <taxon>Pseudomonadati</taxon>
        <taxon>Pseudomonadota</taxon>
        <taxon>Alphaproteobacteria</taxon>
        <taxon>Hyphomicrobiales</taxon>
        <taxon>Nitrobacteraceae</taxon>
        <taxon>Bradyrhizobium</taxon>
    </lineage>
</organism>
<gene>
    <name evidence="2" type="ORF">F8237_33055</name>
</gene>
<proteinExistence type="predicted"/>
<sequence length="76" mass="8238">MKKLGLLVFGLAVSFALPASAETVIVKKGGHHGGYGARAEMRGPHGAGMRYGGDMHRGMRMHGNRTVVIKRGHHRY</sequence>
<dbReference type="Proteomes" id="UP000325641">
    <property type="component" value="Chromosome"/>
</dbReference>
<evidence type="ECO:0000313" key="2">
    <source>
        <dbReference type="EMBL" id="QFI76809.1"/>
    </source>
</evidence>
<evidence type="ECO:0000313" key="3">
    <source>
        <dbReference type="Proteomes" id="UP000325641"/>
    </source>
</evidence>
<feature type="chain" id="PRO_5024999233" evidence="1">
    <location>
        <begin position="22"/>
        <end position="76"/>
    </location>
</feature>
<reference evidence="3" key="1">
    <citation type="submission" date="2019-10" db="EMBL/GenBank/DDBJ databases">
        <title>Complete Genome Sequence of Bradyrhizobium betae type strain PL7HG1T.</title>
        <authorList>
            <person name="Bromfield E.S.P."/>
            <person name="Cloutier S."/>
        </authorList>
    </citation>
    <scope>NUCLEOTIDE SEQUENCE [LARGE SCALE GENOMIC DNA]</scope>
    <source>
        <strain evidence="3">PL7HG1</strain>
    </source>
</reference>
<feature type="signal peptide" evidence="1">
    <location>
        <begin position="1"/>
        <end position="21"/>
    </location>
</feature>
<dbReference type="KEGG" id="bbet:F8237_33055"/>
<protein>
    <submittedName>
        <fullName evidence="2">Uncharacterized protein</fullName>
    </submittedName>
</protein>
<keyword evidence="1" id="KW-0732">Signal</keyword>
<dbReference type="EMBL" id="CP044543">
    <property type="protein sequence ID" value="QFI76809.1"/>
    <property type="molecule type" value="Genomic_DNA"/>
</dbReference>
<evidence type="ECO:0000256" key="1">
    <source>
        <dbReference type="SAM" id="SignalP"/>
    </source>
</evidence>
<accession>A0A5P6PEM9</accession>
<dbReference type="RefSeq" id="WP_028136434.1">
    <property type="nucleotide sequence ID" value="NZ_CP044543.1"/>
</dbReference>